<dbReference type="RefSeq" id="WP_219059252.1">
    <property type="nucleotide sequence ID" value="NZ_JAHBBH010000034.1"/>
</dbReference>
<gene>
    <name evidence="2" type="ORF">KIH79_10135</name>
</gene>
<evidence type="ECO:0000256" key="1">
    <source>
        <dbReference type="SAM" id="Phobius"/>
    </source>
</evidence>
<evidence type="ECO:0008006" key="4">
    <source>
        <dbReference type="Google" id="ProtNLM"/>
    </source>
</evidence>
<protein>
    <recommendedName>
        <fullName evidence="4">Glycosyltransferase RgtA/B/C/D-like domain-containing protein</fullName>
    </recommendedName>
</protein>
<feature type="transmembrane region" description="Helical" evidence="1">
    <location>
        <begin position="241"/>
        <end position="262"/>
    </location>
</feature>
<feature type="transmembrane region" description="Helical" evidence="1">
    <location>
        <begin position="339"/>
        <end position="360"/>
    </location>
</feature>
<keyword evidence="1" id="KW-1133">Transmembrane helix</keyword>
<dbReference type="EMBL" id="JAHBBH010000034">
    <property type="protein sequence ID" value="MBW3093269.1"/>
    <property type="molecule type" value="Genomic_DNA"/>
</dbReference>
<evidence type="ECO:0000313" key="2">
    <source>
        <dbReference type="EMBL" id="MBW3093269.1"/>
    </source>
</evidence>
<keyword evidence="1" id="KW-0812">Transmembrane</keyword>
<feature type="transmembrane region" description="Helical" evidence="1">
    <location>
        <begin position="107"/>
        <end position="129"/>
    </location>
</feature>
<sequence>MGEHSAPGRRGMTGRLMIGTFLTCYFVVLCCLSANVPLERNFFPDEKGRLLLPMFLYEHGTLPTGYEESVRMSPWGFSYANYPLLLSTVIGGMLMKIAGLMTTNTHWIVFAARLVSICSGTLFALFVIAASRVLFPRPVSWLFPAVVVMLPQIIFLSLYFNNDIVALCGSSMILYAWALAMRDRWNRNNVVLLSAGIVIVALSYYNAYSWILMSIIVYLAIWSKTAGSFGRVLRDQSFWRLSALAVVIVLACIIPFFARAAVINHGDFLGLSTVRTMSERYARSEFKPSNRATPKNLGFSLPEMLVTHYYHGDGNNWLLSTFRSTIGVFGQMGVYLSSVVYLFYGCFWGIGLCSGLVGAVSLALRREYRNRVLIDGVMVANIVIVVALALQYSYATDYQAQGRYVLPAILSLTYLVVSGWKFLLDTVVRNVTVRVVVVIGLCVAACAIAIYAFGIVYLPASGVI</sequence>
<name>A0ABS6WGS7_9BIFI</name>
<feature type="transmembrane region" description="Helical" evidence="1">
    <location>
        <begin position="141"/>
        <end position="158"/>
    </location>
</feature>
<feature type="transmembrane region" description="Helical" evidence="1">
    <location>
        <begin position="164"/>
        <end position="181"/>
    </location>
</feature>
<feature type="transmembrane region" description="Helical" evidence="1">
    <location>
        <begin position="16"/>
        <end position="38"/>
    </location>
</feature>
<comment type="caution">
    <text evidence="2">The sequence shown here is derived from an EMBL/GenBank/DDBJ whole genome shotgun (WGS) entry which is preliminary data.</text>
</comment>
<feature type="transmembrane region" description="Helical" evidence="1">
    <location>
        <begin position="435"/>
        <end position="458"/>
    </location>
</feature>
<evidence type="ECO:0000313" key="3">
    <source>
        <dbReference type="Proteomes" id="UP000700815"/>
    </source>
</evidence>
<keyword evidence="1" id="KW-0472">Membrane</keyword>
<proteinExistence type="predicted"/>
<feature type="transmembrane region" description="Helical" evidence="1">
    <location>
        <begin position="372"/>
        <end position="392"/>
    </location>
</feature>
<dbReference type="Proteomes" id="UP000700815">
    <property type="component" value="Unassembled WGS sequence"/>
</dbReference>
<reference evidence="2 3" key="1">
    <citation type="submission" date="2021-05" db="EMBL/GenBank/DDBJ databases">
        <title>Phylogenetic classification of ten novel species belonging to the genus Bifidobacterium comprising B. colchicus sp. nov., B. abeli sp. nov., B. bicoloris sp. nov., B. guerezis sp. nov., B. rosaliae sp. nov., B. santillanensis sp. nov., B. argentati sp. nov., B. amazzoni sp. nov., B. pluviali sp. nov., and B. pinnaculum sp. nov.</title>
        <authorList>
            <person name="Lugli G.A."/>
            <person name="Ruiz Garcia L."/>
            <person name="Margolles A."/>
            <person name="Ventura M."/>
        </authorList>
    </citation>
    <scope>NUCLEOTIDE SEQUENCE [LARGE SCALE GENOMIC DNA]</scope>
    <source>
        <strain evidence="2 3">82T10</strain>
    </source>
</reference>
<feature type="transmembrane region" description="Helical" evidence="1">
    <location>
        <begin position="404"/>
        <end position="423"/>
    </location>
</feature>
<feature type="transmembrane region" description="Helical" evidence="1">
    <location>
        <begin position="188"/>
        <end position="205"/>
    </location>
</feature>
<accession>A0ABS6WGS7</accession>
<keyword evidence="3" id="KW-1185">Reference proteome</keyword>
<feature type="transmembrane region" description="Helical" evidence="1">
    <location>
        <begin position="79"/>
        <end position="101"/>
    </location>
</feature>
<organism evidence="2 3">
    <name type="scientific">Bifidobacterium miconis</name>
    <dbReference type="NCBI Taxonomy" id="2834435"/>
    <lineage>
        <taxon>Bacteria</taxon>
        <taxon>Bacillati</taxon>
        <taxon>Actinomycetota</taxon>
        <taxon>Actinomycetes</taxon>
        <taxon>Bifidobacteriales</taxon>
        <taxon>Bifidobacteriaceae</taxon>
        <taxon>Bifidobacterium</taxon>
    </lineage>
</organism>